<reference evidence="1 2" key="1">
    <citation type="journal article" date="2013" name="Proc. Natl. Acad. Sci. U.S.A.">
        <title>Genome of an arbuscular mycorrhizal fungus provides insight into the oldest plant symbiosis.</title>
        <authorList>
            <person name="Tisserant E."/>
            <person name="Malbreil M."/>
            <person name="Kuo A."/>
            <person name="Kohler A."/>
            <person name="Symeonidi A."/>
            <person name="Balestrini R."/>
            <person name="Charron P."/>
            <person name="Duensing N."/>
            <person name="Frei Dit Frey N."/>
            <person name="Gianinazzi-Pearson V."/>
            <person name="Gilbert L.B."/>
            <person name="Handa Y."/>
            <person name="Herr J.R."/>
            <person name="Hijri M."/>
            <person name="Koul R."/>
            <person name="Kawaguchi M."/>
            <person name="Krajinski F."/>
            <person name="Lammers P.J."/>
            <person name="Masclaux F.G."/>
            <person name="Murat C."/>
            <person name="Morin E."/>
            <person name="Ndikumana S."/>
            <person name="Pagni M."/>
            <person name="Petitpierre D."/>
            <person name="Requena N."/>
            <person name="Rosikiewicz P."/>
            <person name="Riley R."/>
            <person name="Saito K."/>
            <person name="San Clemente H."/>
            <person name="Shapiro H."/>
            <person name="van Tuinen D."/>
            <person name="Becard G."/>
            <person name="Bonfante P."/>
            <person name="Paszkowski U."/>
            <person name="Shachar-Hill Y.Y."/>
            <person name="Tuskan G.A."/>
            <person name="Young P.W."/>
            <person name="Sanders I.R."/>
            <person name="Henrissat B."/>
            <person name="Rensing S.A."/>
            <person name="Grigoriev I.V."/>
            <person name="Corradi N."/>
            <person name="Roux C."/>
            <person name="Martin F."/>
        </authorList>
    </citation>
    <scope>NUCLEOTIDE SEQUENCE [LARGE SCALE GENOMIC DNA]</scope>
    <source>
        <strain evidence="1 2">DAOM 197198</strain>
    </source>
</reference>
<evidence type="ECO:0000313" key="1">
    <source>
        <dbReference type="EMBL" id="POG61947.1"/>
    </source>
</evidence>
<gene>
    <name evidence="1" type="ORF">GLOIN_2v1785934</name>
</gene>
<dbReference type="InterPro" id="IPR011009">
    <property type="entry name" value="Kinase-like_dom_sf"/>
</dbReference>
<reference evidence="1 2" key="2">
    <citation type="journal article" date="2018" name="New Phytol.">
        <title>High intraspecific genome diversity in the model arbuscular mycorrhizal symbiont Rhizophagus irregularis.</title>
        <authorList>
            <person name="Chen E.C.H."/>
            <person name="Morin E."/>
            <person name="Beaudet D."/>
            <person name="Noel J."/>
            <person name="Yildirir G."/>
            <person name="Ndikumana S."/>
            <person name="Charron P."/>
            <person name="St-Onge C."/>
            <person name="Giorgi J."/>
            <person name="Kruger M."/>
            <person name="Marton T."/>
            <person name="Ropars J."/>
            <person name="Grigoriev I.V."/>
            <person name="Hainaut M."/>
            <person name="Henrissat B."/>
            <person name="Roux C."/>
            <person name="Martin F."/>
            <person name="Corradi N."/>
        </authorList>
    </citation>
    <scope>NUCLEOTIDE SEQUENCE [LARGE SCALE GENOMIC DNA]</scope>
    <source>
        <strain evidence="1 2">DAOM 197198</strain>
    </source>
</reference>
<proteinExistence type="predicted"/>
<dbReference type="Gene3D" id="1.10.510.10">
    <property type="entry name" value="Transferase(Phosphotransferase) domain 1"/>
    <property type="match status" value="1"/>
</dbReference>
<evidence type="ECO:0008006" key="3">
    <source>
        <dbReference type="Google" id="ProtNLM"/>
    </source>
</evidence>
<name>A0A2P4P9B1_RHIID</name>
<dbReference type="Proteomes" id="UP000018888">
    <property type="component" value="Unassembled WGS sequence"/>
</dbReference>
<dbReference type="VEuPathDB" id="FungiDB:RhiirFUN_013058"/>
<dbReference type="AlphaFoldDB" id="A0A2P4P9B1"/>
<accession>A0A2P4P9B1</accession>
<protein>
    <recommendedName>
        <fullName evidence="3">Serine-threonine/tyrosine-protein kinase catalytic domain-containing protein</fullName>
    </recommendedName>
</protein>
<sequence length="240" mass="28093">MKKFQFKRNNICYYNQIANFVNNIDKNSSILEIYNFIKFSYTSFRIYPQVITNLENNENSLNITGRDDTPEDFVNLMKKCWNTDPKKRPSAKVWESLDLWANMGKDVNQFNQADELRLQLIKSKLLGPEFSEEAHSKAIYTSRSLSSFTSKSSSNSLMNSLKQKIILHIEDEIQTNGVNKITWNKKYGINFYRAYDLFALIHFRKEVTRNSKLSFSEYSARTVRTNKNIFKEINTPAAVE</sequence>
<dbReference type="SUPFAM" id="SSF56112">
    <property type="entry name" value="Protein kinase-like (PK-like)"/>
    <property type="match status" value="1"/>
</dbReference>
<evidence type="ECO:0000313" key="2">
    <source>
        <dbReference type="Proteomes" id="UP000018888"/>
    </source>
</evidence>
<comment type="caution">
    <text evidence="1">The sequence shown here is derived from an EMBL/GenBank/DDBJ whole genome shotgun (WGS) entry which is preliminary data.</text>
</comment>
<organism evidence="1 2">
    <name type="scientific">Rhizophagus irregularis (strain DAOM 181602 / DAOM 197198 / MUCL 43194)</name>
    <name type="common">Arbuscular mycorrhizal fungus</name>
    <name type="synonym">Glomus intraradices</name>
    <dbReference type="NCBI Taxonomy" id="747089"/>
    <lineage>
        <taxon>Eukaryota</taxon>
        <taxon>Fungi</taxon>
        <taxon>Fungi incertae sedis</taxon>
        <taxon>Mucoromycota</taxon>
        <taxon>Glomeromycotina</taxon>
        <taxon>Glomeromycetes</taxon>
        <taxon>Glomerales</taxon>
        <taxon>Glomeraceae</taxon>
        <taxon>Rhizophagus</taxon>
    </lineage>
</organism>
<keyword evidence="2" id="KW-1185">Reference proteome</keyword>
<dbReference type="EMBL" id="AUPC02000319">
    <property type="protein sequence ID" value="POG61947.1"/>
    <property type="molecule type" value="Genomic_DNA"/>
</dbReference>